<dbReference type="Proteomes" id="UP000186955">
    <property type="component" value="Unassembled WGS sequence"/>
</dbReference>
<proteinExistence type="predicted"/>
<comment type="caution">
    <text evidence="1">The sequence shown here is derived from an EMBL/GenBank/DDBJ whole genome shotgun (WGS) entry which is preliminary data.</text>
</comment>
<reference evidence="1 2" key="1">
    <citation type="submission" date="2016-10" db="EMBL/GenBank/DDBJ databases">
        <title>Genome sequence of the ascomycete fungus Penicillium subrubescens.</title>
        <authorList>
            <person name="De Vries R.P."/>
            <person name="Peng M."/>
            <person name="Dilokpimol A."/>
            <person name="Hilden K."/>
            <person name="Makela M.R."/>
            <person name="Grigoriev I."/>
            <person name="Riley R."/>
            <person name="Granchi Z."/>
        </authorList>
    </citation>
    <scope>NUCLEOTIDE SEQUENCE [LARGE SCALE GENOMIC DNA]</scope>
    <source>
        <strain evidence="1 2">CBS 132785</strain>
    </source>
</reference>
<name>A0A1Q5UCQ7_9EURO</name>
<dbReference type="EMBL" id="MNBE01000375">
    <property type="protein sequence ID" value="OKP10250.1"/>
    <property type="molecule type" value="Genomic_DNA"/>
</dbReference>
<keyword evidence="2" id="KW-1185">Reference proteome</keyword>
<protein>
    <submittedName>
        <fullName evidence="1">Uncharacterized protein</fullName>
    </submittedName>
</protein>
<sequence length="98" mass="11480">MFYVNVADILKQRRHDTKRASGYYRRRGLADTDPLVENEAQAKESHLFISTVIAGPREETPADGDIIWLWSGWALLFTKLYELDWEDRDWQAAGFFSR</sequence>
<dbReference type="AlphaFoldDB" id="A0A1Q5UCQ7"/>
<accession>A0A1Q5UCQ7</accession>
<evidence type="ECO:0000313" key="2">
    <source>
        <dbReference type="Proteomes" id="UP000186955"/>
    </source>
</evidence>
<evidence type="ECO:0000313" key="1">
    <source>
        <dbReference type="EMBL" id="OKP10250.1"/>
    </source>
</evidence>
<gene>
    <name evidence="1" type="ORF">PENSUB_4335</name>
</gene>
<organism evidence="1 2">
    <name type="scientific">Penicillium subrubescens</name>
    <dbReference type="NCBI Taxonomy" id="1316194"/>
    <lineage>
        <taxon>Eukaryota</taxon>
        <taxon>Fungi</taxon>
        <taxon>Dikarya</taxon>
        <taxon>Ascomycota</taxon>
        <taxon>Pezizomycotina</taxon>
        <taxon>Eurotiomycetes</taxon>
        <taxon>Eurotiomycetidae</taxon>
        <taxon>Eurotiales</taxon>
        <taxon>Aspergillaceae</taxon>
        <taxon>Penicillium</taxon>
    </lineage>
</organism>